<evidence type="ECO:0000313" key="1">
    <source>
        <dbReference type="EMBL" id="CAA9997039.1"/>
    </source>
</evidence>
<reference evidence="1 2" key="1">
    <citation type="submission" date="2020-02" db="EMBL/GenBank/DDBJ databases">
        <authorList>
            <person name="Ferguson B K."/>
        </authorList>
    </citation>
    <scope>NUCLEOTIDE SEQUENCE [LARGE SCALE GENOMIC DNA]</scope>
</reference>
<name>A0A6H5G335_9HEMI</name>
<organism evidence="1 2">
    <name type="scientific">Nesidiocoris tenuis</name>
    <dbReference type="NCBI Taxonomy" id="355587"/>
    <lineage>
        <taxon>Eukaryota</taxon>
        <taxon>Metazoa</taxon>
        <taxon>Ecdysozoa</taxon>
        <taxon>Arthropoda</taxon>
        <taxon>Hexapoda</taxon>
        <taxon>Insecta</taxon>
        <taxon>Pterygota</taxon>
        <taxon>Neoptera</taxon>
        <taxon>Paraneoptera</taxon>
        <taxon>Hemiptera</taxon>
        <taxon>Heteroptera</taxon>
        <taxon>Panheteroptera</taxon>
        <taxon>Cimicomorpha</taxon>
        <taxon>Miridae</taxon>
        <taxon>Dicyphina</taxon>
        <taxon>Nesidiocoris</taxon>
    </lineage>
</organism>
<sequence>MSSTSSRFQLPRSTVSSIWVVRFSDYPLPVDSERRLFELVDKRAAFVMNGLKPLPSLDILARICGTRNRNV</sequence>
<keyword evidence="2" id="KW-1185">Reference proteome</keyword>
<evidence type="ECO:0000313" key="2">
    <source>
        <dbReference type="Proteomes" id="UP000479000"/>
    </source>
</evidence>
<dbReference type="EMBL" id="CADCXU010005334">
    <property type="protein sequence ID" value="CAA9997039.1"/>
    <property type="molecule type" value="Genomic_DNA"/>
</dbReference>
<protein>
    <submittedName>
        <fullName evidence="1">Uncharacterized protein</fullName>
    </submittedName>
</protein>
<proteinExistence type="predicted"/>
<gene>
    <name evidence="1" type="ORF">NTEN_LOCUS3393</name>
</gene>
<dbReference type="AlphaFoldDB" id="A0A6H5G335"/>
<dbReference type="Proteomes" id="UP000479000">
    <property type="component" value="Unassembled WGS sequence"/>
</dbReference>
<accession>A0A6H5G335</accession>